<feature type="compositionally biased region" description="Basic residues" evidence="1">
    <location>
        <begin position="197"/>
        <end position="206"/>
    </location>
</feature>
<name>A0AAV0MV84_9ROSI</name>
<sequence>MRIRKSRSPFPILYLNAQQNASVSSQDQSKRGQVMMDPELLDQLQLDEAKQIGGSSCAPDMQKPVSKRHKGTSNRGRATSKPGIYTRKRRRPEYPTIIVLGLRAHLPSDHKNPTPIRRSRRKVDKNEAAETRLVSAVSPKKDPSGPEVNKEAKSNNCVWRSEPSLPPSPPNDTVEDRDKEDQLLFLEVVEALQRVEPKRRRGRPKKVPTDQLAEVEIE</sequence>
<reference evidence="2" key="1">
    <citation type="submission" date="2022-08" db="EMBL/GenBank/DDBJ databases">
        <authorList>
            <person name="Gutierrez-Valencia J."/>
        </authorList>
    </citation>
    <scope>NUCLEOTIDE SEQUENCE</scope>
</reference>
<keyword evidence="3" id="KW-1185">Reference proteome</keyword>
<gene>
    <name evidence="2" type="ORF">LITE_LOCUS30469</name>
</gene>
<dbReference type="AlphaFoldDB" id="A0AAV0MV84"/>
<evidence type="ECO:0000313" key="3">
    <source>
        <dbReference type="Proteomes" id="UP001154282"/>
    </source>
</evidence>
<dbReference type="Proteomes" id="UP001154282">
    <property type="component" value="Unassembled WGS sequence"/>
</dbReference>
<proteinExistence type="predicted"/>
<dbReference type="EMBL" id="CAMGYJ010000007">
    <property type="protein sequence ID" value="CAI0450307.1"/>
    <property type="molecule type" value="Genomic_DNA"/>
</dbReference>
<comment type="caution">
    <text evidence="2">The sequence shown here is derived from an EMBL/GenBank/DDBJ whole genome shotgun (WGS) entry which is preliminary data.</text>
</comment>
<feature type="region of interest" description="Disordered" evidence="1">
    <location>
        <begin position="105"/>
        <end position="180"/>
    </location>
</feature>
<evidence type="ECO:0000256" key="1">
    <source>
        <dbReference type="SAM" id="MobiDB-lite"/>
    </source>
</evidence>
<feature type="region of interest" description="Disordered" evidence="1">
    <location>
        <begin position="1"/>
        <end position="90"/>
    </location>
</feature>
<evidence type="ECO:0000313" key="2">
    <source>
        <dbReference type="EMBL" id="CAI0450307.1"/>
    </source>
</evidence>
<organism evidence="2 3">
    <name type="scientific">Linum tenue</name>
    <dbReference type="NCBI Taxonomy" id="586396"/>
    <lineage>
        <taxon>Eukaryota</taxon>
        <taxon>Viridiplantae</taxon>
        <taxon>Streptophyta</taxon>
        <taxon>Embryophyta</taxon>
        <taxon>Tracheophyta</taxon>
        <taxon>Spermatophyta</taxon>
        <taxon>Magnoliopsida</taxon>
        <taxon>eudicotyledons</taxon>
        <taxon>Gunneridae</taxon>
        <taxon>Pentapetalae</taxon>
        <taxon>rosids</taxon>
        <taxon>fabids</taxon>
        <taxon>Malpighiales</taxon>
        <taxon>Linaceae</taxon>
        <taxon>Linum</taxon>
    </lineage>
</organism>
<feature type="region of interest" description="Disordered" evidence="1">
    <location>
        <begin position="196"/>
        <end position="218"/>
    </location>
</feature>
<feature type="compositionally biased region" description="Basic and acidic residues" evidence="1">
    <location>
        <begin position="139"/>
        <end position="153"/>
    </location>
</feature>
<feature type="compositionally biased region" description="Polar residues" evidence="1">
    <location>
        <begin position="16"/>
        <end position="27"/>
    </location>
</feature>
<accession>A0AAV0MV84</accession>
<protein>
    <submittedName>
        <fullName evidence="2">Uncharacterized protein</fullName>
    </submittedName>
</protein>